<evidence type="ECO:0000313" key="2">
    <source>
        <dbReference type="Proteomes" id="UP000176409"/>
    </source>
</evidence>
<evidence type="ECO:0000313" key="1">
    <source>
        <dbReference type="EMBL" id="OGG30608.1"/>
    </source>
</evidence>
<dbReference type="Proteomes" id="UP000176409">
    <property type="component" value="Unassembled WGS sequence"/>
</dbReference>
<sequence>MLKKTEKLQKNEQNAPVVVKAGSRSHREIVELVTRVKEKIEKMEAKISYTSVYHNARVL</sequence>
<dbReference type="STRING" id="1798396.A2973_03985"/>
<dbReference type="AlphaFoldDB" id="A0A1F6B117"/>
<proteinExistence type="predicted"/>
<protein>
    <submittedName>
        <fullName evidence="1">Uncharacterized protein</fullName>
    </submittedName>
</protein>
<comment type="caution">
    <text evidence="1">The sequence shown here is derived from an EMBL/GenBank/DDBJ whole genome shotgun (WGS) entry which is preliminary data.</text>
</comment>
<dbReference type="EMBL" id="MFJZ01000012">
    <property type="protein sequence ID" value="OGG30608.1"/>
    <property type="molecule type" value="Genomic_DNA"/>
</dbReference>
<reference evidence="1 2" key="1">
    <citation type="journal article" date="2016" name="Nat. Commun.">
        <title>Thousands of microbial genomes shed light on interconnected biogeochemical processes in an aquifer system.</title>
        <authorList>
            <person name="Anantharaman K."/>
            <person name="Brown C.T."/>
            <person name="Hug L.A."/>
            <person name="Sharon I."/>
            <person name="Castelle C.J."/>
            <person name="Probst A.J."/>
            <person name="Thomas B.C."/>
            <person name="Singh A."/>
            <person name="Wilkins M.J."/>
            <person name="Karaoz U."/>
            <person name="Brodie E.L."/>
            <person name="Williams K.H."/>
            <person name="Hubbard S.S."/>
            <person name="Banfield J.F."/>
        </authorList>
    </citation>
    <scope>NUCLEOTIDE SEQUENCE [LARGE SCALE GENOMIC DNA]</scope>
</reference>
<gene>
    <name evidence="1" type="ORF">A2973_03985</name>
</gene>
<name>A0A1F6B117_9BACT</name>
<organism evidence="1 2">
    <name type="scientific">Candidatus Gottesmanbacteria bacterium RIFCSPLOWO2_01_FULL_49_10</name>
    <dbReference type="NCBI Taxonomy" id="1798396"/>
    <lineage>
        <taxon>Bacteria</taxon>
        <taxon>Candidatus Gottesmaniibacteriota</taxon>
    </lineage>
</organism>
<accession>A0A1F6B117</accession>